<dbReference type="SUPFAM" id="SSF50978">
    <property type="entry name" value="WD40 repeat-like"/>
    <property type="match status" value="1"/>
</dbReference>
<evidence type="ECO:0000313" key="1">
    <source>
        <dbReference type="EMBL" id="KAJ1718723.1"/>
    </source>
</evidence>
<dbReference type="InterPro" id="IPR015943">
    <property type="entry name" value="WD40/YVTN_repeat-like_dom_sf"/>
</dbReference>
<sequence length="335" mass="37330">MDHQMAISYRMGELELWNPFSKRRMGVLNRNWDSVTIEHVEPVSPSVLAIINAGVRHKQRMTDGGKVYFTKVDWSAGYNRFPKMPIKVWDQEPQPGMGISAIEGIASAASSDGNRVLLYTGDKSLGYVYRRIFDISGAEAVKINEQRLINKHSGSVTSLCYVEGGGYVVSGNTAGKLYINDHASAMCTQTIDVGTGVKIRSITRSPFNPHLFMVGCNYPNNDLLIFDNRHRVNRGTPSLTLKDNNRVITLQYIRPVWDAETGLFYSPARGFDNTSISVWDPRFVRCGDPDKFVIDSSVDKVHSVGFTAPMARKGRVMITASMYGTGFMPITDDIL</sequence>
<evidence type="ECO:0000313" key="2">
    <source>
        <dbReference type="Proteomes" id="UP001149813"/>
    </source>
</evidence>
<dbReference type="Gene3D" id="2.130.10.10">
    <property type="entry name" value="YVTN repeat-like/Quinoprotein amine dehydrogenase"/>
    <property type="match status" value="1"/>
</dbReference>
<accession>A0A9W8CP49</accession>
<name>A0A9W8CP49_9FUNG</name>
<organism evidence="1 2">
    <name type="scientific">Coemansia erecta</name>
    <dbReference type="NCBI Taxonomy" id="147472"/>
    <lineage>
        <taxon>Eukaryota</taxon>
        <taxon>Fungi</taxon>
        <taxon>Fungi incertae sedis</taxon>
        <taxon>Zoopagomycota</taxon>
        <taxon>Kickxellomycotina</taxon>
        <taxon>Kickxellomycetes</taxon>
        <taxon>Kickxellales</taxon>
        <taxon>Kickxellaceae</taxon>
        <taxon>Coemansia</taxon>
    </lineage>
</organism>
<protein>
    <submittedName>
        <fullName evidence="1">Uncharacterized protein</fullName>
    </submittedName>
</protein>
<comment type="caution">
    <text evidence="1">The sequence shown here is derived from an EMBL/GenBank/DDBJ whole genome shotgun (WGS) entry which is preliminary data.</text>
</comment>
<gene>
    <name evidence="1" type="ORF">LPJ53_006353</name>
</gene>
<dbReference type="EMBL" id="JANBOJ010000695">
    <property type="protein sequence ID" value="KAJ1718723.1"/>
    <property type="molecule type" value="Genomic_DNA"/>
</dbReference>
<dbReference type="AlphaFoldDB" id="A0A9W8CP49"/>
<proteinExistence type="predicted"/>
<dbReference type="OrthoDB" id="1897642at2759"/>
<dbReference type="Proteomes" id="UP001149813">
    <property type="component" value="Unassembled WGS sequence"/>
</dbReference>
<keyword evidence="2" id="KW-1185">Reference proteome</keyword>
<dbReference type="InterPro" id="IPR036322">
    <property type="entry name" value="WD40_repeat_dom_sf"/>
</dbReference>
<reference evidence="1" key="1">
    <citation type="submission" date="2022-07" db="EMBL/GenBank/DDBJ databases">
        <title>Phylogenomic reconstructions and comparative analyses of Kickxellomycotina fungi.</title>
        <authorList>
            <person name="Reynolds N.K."/>
            <person name="Stajich J.E."/>
            <person name="Barry K."/>
            <person name="Grigoriev I.V."/>
            <person name="Crous P."/>
            <person name="Smith M.E."/>
        </authorList>
    </citation>
    <scope>NUCLEOTIDE SEQUENCE</scope>
    <source>
        <strain evidence="1">NBRC 32514</strain>
    </source>
</reference>